<evidence type="ECO:0000256" key="1">
    <source>
        <dbReference type="SAM" id="Phobius"/>
    </source>
</evidence>
<accession>A0A8J7YBD1</accession>
<dbReference type="AlphaFoldDB" id="A0A8J7YBD1"/>
<keyword evidence="1" id="KW-0812">Transmembrane</keyword>
<keyword evidence="1" id="KW-1133">Transmembrane helix</keyword>
<organism evidence="2 3">
    <name type="scientific">Haloarcula limicola</name>
    <dbReference type="NCBI Taxonomy" id="1429915"/>
    <lineage>
        <taxon>Archaea</taxon>
        <taxon>Methanobacteriati</taxon>
        <taxon>Methanobacteriota</taxon>
        <taxon>Stenosarchaea group</taxon>
        <taxon>Halobacteria</taxon>
        <taxon>Halobacteriales</taxon>
        <taxon>Haloarculaceae</taxon>
        <taxon>Haloarcula</taxon>
    </lineage>
</organism>
<keyword evidence="3" id="KW-1185">Reference proteome</keyword>
<protein>
    <submittedName>
        <fullName evidence="2">Uncharacterized protein</fullName>
    </submittedName>
</protein>
<name>A0A8J7YBD1_9EURY</name>
<dbReference type="EMBL" id="JAHQXF010000002">
    <property type="protein sequence ID" value="MBV0925516.1"/>
    <property type="molecule type" value="Genomic_DNA"/>
</dbReference>
<proteinExistence type="predicted"/>
<gene>
    <name evidence="2" type="ORF">KTS45_15020</name>
</gene>
<sequence>MDRPWAYPVVGGVAAFLVAASGDLVAMGTVAWRLNAVVAFAIALAVDHQIRVNRGRI</sequence>
<feature type="transmembrane region" description="Helical" evidence="1">
    <location>
        <begin position="30"/>
        <end position="46"/>
    </location>
</feature>
<comment type="caution">
    <text evidence="2">The sequence shown here is derived from an EMBL/GenBank/DDBJ whole genome shotgun (WGS) entry which is preliminary data.</text>
</comment>
<keyword evidence="1" id="KW-0472">Membrane</keyword>
<evidence type="ECO:0000313" key="3">
    <source>
        <dbReference type="Proteomes" id="UP000766550"/>
    </source>
</evidence>
<dbReference type="Proteomes" id="UP000766550">
    <property type="component" value="Unassembled WGS sequence"/>
</dbReference>
<evidence type="ECO:0000313" key="2">
    <source>
        <dbReference type="EMBL" id="MBV0925516.1"/>
    </source>
</evidence>
<reference evidence="2 3" key="1">
    <citation type="submission" date="2021-06" db="EMBL/GenBank/DDBJ databases">
        <title>New haloarchaea isolates fom saline soil.</title>
        <authorList>
            <person name="Duran-Viseras A."/>
            <person name="Sanchez-Porro C.S."/>
            <person name="Ventosa A."/>
        </authorList>
    </citation>
    <scope>NUCLEOTIDE SEQUENCE [LARGE SCALE GENOMIC DNA]</scope>
    <source>
        <strain evidence="2 3">JCM 183640</strain>
    </source>
</reference>
<dbReference type="RefSeq" id="WP_162318339.1">
    <property type="nucleotide sequence ID" value="NZ_JAHQXF010000002.1"/>
</dbReference>
<dbReference type="OrthoDB" id="380530at2157"/>